<dbReference type="AlphaFoldDB" id="A0A3A4ZC84"/>
<gene>
    <name evidence="1" type="ORF">C4561_03755</name>
</gene>
<evidence type="ECO:0000313" key="1">
    <source>
        <dbReference type="EMBL" id="RJR26863.1"/>
    </source>
</evidence>
<dbReference type="Proteomes" id="UP000265540">
    <property type="component" value="Unassembled WGS sequence"/>
</dbReference>
<evidence type="ECO:0000313" key="2">
    <source>
        <dbReference type="Proteomes" id="UP000265540"/>
    </source>
</evidence>
<dbReference type="SUPFAM" id="SSF52540">
    <property type="entry name" value="P-loop containing nucleoside triphosphate hydrolases"/>
    <property type="match status" value="1"/>
</dbReference>
<sequence length="647" mass="72539">MKNLLAPLLKRQAPQKNGNHPALLGSGEEVELSPERNIEYQNAMDLLELCALSLGRRNHTVFYPSFLRTGTGNGAEKFRHLTALATHHRPVNLLEAFRFYGNNPVMVLIRAVKKDVQPHVDLLNAAAKHRPLRSYQQYLGVQKEWSIPSNLEPKRGRDMVMWGPASSMIPSGEEATGALGGVIPQYDGDFNNAGPMLRSVLLRMPLSYTPVLEDPMVYAATEVTWEDSYYTIEVTPGQKKAYRFYTGILGDHNVEGLMALDVDVLARLRRKFLPNVNGKTRFKVYATIIIRAETSSFLANGEPDFRVIENQLARLGKFELLRGKKVRVAFKAYVPGAAPPPRWFEHTLAKPSFVLEQLTSGVSHAMLGGNLCLGWIGKETQYFIPIEEVPSILLLGPSNAGKTTLATAWMLQQGTESVTIQCSADPEAGANFWAPDFGGQVKVLEASLIQDPGTEEEIRERLKVIIEDATAFVAEAIQDYRRSGKVLPLVIRPEIEGSTLYFQWVHTFLIKWTEAWKQIHRETGRRCVVMVDDLVGIPSSDSDVYLGTVPSEVGGNLRKFLRWFLDNCRKAGIRTIMAAHTEEELREFPMGFAHSFSIVVELSLDDYQWATVREARQGGHILVKDLYIKLPHGLEAYLRRRDTVAKG</sequence>
<dbReference type="InterPro" id="IPR027417">
    <property type="entry name" value="P-loop_NTPase"/>
</dbReference>
<dbReference type="EMBL" id="QZJF01000017">
    <property type="protein sequence ID" value="RJR26863.1"/>
    <property type="molecule type" value="Genomic_DNA"/>
</dbReference>
<accession>A0A3A4ZC84</accession>
<comment type="caution">
    <text evidence="1">The sequence shown here is derived from an EMBL/GenBank/DDBJ whole genome shotgun (WGS) entry which is preliminary data.</text>
</comment>
<protein>
    <submittedName>
        <fullName evidence="1">Uncharacterized protein</fullName>
    </submittedName>
</protein>
<name>A0A3A4ZC84_UNCKA</name>
<proteinExistence type="predicted"/>
<reference evidence="1 2" key="1">
    <citation type="journal article" date="2017" name="ISME J.">
        <title>Energy and carbon metabolisms in a deep terrestrial subsurface fluid microbial community.</title>
        <authorList>
            <person name="Momper L."/>
            <person name="Jungbluth S.P."/>
            <person name="Lee M.D."/>
            <person name="Amend J.P."/>
        </authorList>
    </citation>
    <scope>NUCLEOTIDE SEQUENCE [LARGE SCALE GENOMIC DNA]</scope>
    <source>
        <strain evidence="1">SURF_46</strain>
    </source>
</reference>
<organism evidence="1 2">
    <name type="scientific">candidate division WWE3 bacterium</name>
    <dbReference type="NCBI Taxonomy" id="2053526"/>
    <lineage>
        <taxon>Bacteria</taxon>
        <taxon>Katanobacteria</taxon>
    </lineage>
</organism>
<dbReference type="Gene3D" id="3.40.50.300">
    <property type="entry name" value="P-loop containing nucleotide triphosphate hydrolases"/>
    <property type="match status" value="1"/>
</dbReference>